<keyword evidence="1" id="KW-0472">Membrane</keyword>
<organism evidence="2 3">
    <name type="scientific">Endozoicomonas montiporae</name>
    <dbReference type="NCBI Taxonomy" id="1027273"/>
    <lineage>
        <taxon>Bacteria</taxon>
        <taxon>Pseudomonadati</taxon>
        <taxon>Pseudomonadota</taxon>
        <taxon>Gammaproteobacteria</taxon>
        <taxon>Oceanospirillales</taxon>
        <taxon>Endozoicomonadaceae</taxon>
        <taxon>Endozoicomonas</taxon>
    </lineage>
</organism>
<evidence type="ECO:0000313" key="2">
    <source>
        <dbReference type="EMBL" id="KEQ14939.1"/>
    </source>
</evidence>
<sequence>MLPTTDDYQPFADPYELERQRNALLQESVPGKPGKGQPSVSGVKSFWKSVSRSVKSIMVPRLYLTSYAKKAWEAIGTKAKSIKDYVVTSYKNLKAPHVSAATKLKAGAMLGLLIGSIGGPAGMLIGTGIGFGVALTRL</sequence>
<protein>
    <submittedName>
        <fullName evidence="2">Uncharacterized protein</fullName>
    </submittedName>
</protein>
<gene>
    <name evidence="2" type="ORF">GZ77_11875</name>
</gene>
<evidence type="ECO:0000313" key="3">
    <source>
        <dbReference type="Proteomes" id="UP000028006"/>
    </source>
</evidence>
<comment type="caution">
    <text evidence="2">The sequence shown here is derived from an EMBL/GenBank/DDBJ whole genome shotgun (WGS) entry which is preliminary data.</text>
</comment>
<feature type="transmembrane region" description="Helical" evidence="1">
    <location>
        <begin position="110"/>
        <end position="135"/>
    </location>
</feature>
<dbReference type="RefSeq" id="WP_034875117.1">
    <property type="nucleotide sequence ID" value="NZ_JOKG01000002.1"/>
</dbReference>
<name>A0A081N916_9GAMM</name>
<keyword evidence="1" id="KW-1133">Transmembrane helix</keyword>
<keyword evidence="3" id="KW-1185">Reference proteome</keyword>
<dbReference type="EMBL" id="JOKG01000002">
    <property type="protein sequence ID" value="KEQ14939.1"/>
    <property type="molecule type" value="Genomic_DNA"/>
</dbReference>
<accession>A0A081N916</accession>
<reference evidence="2 3" key="1">
    <citation type="submission" date="2014-06" db="EMBL/GenBank/DDBJ databases">
        <title>Whole Genome Sequences of Three Symbiotic Endozoicomonas Bacteria.</title>
        <authorList>
            <person name="Neave M.J."/>
            <person name="Apprill A."/>
            <person name="Voolstra C.R."/>
        </authorList>
    </citation>
    <scope>NUCLEOTIDE SEQUENCE [LARGE SCALE GENOMIC DNA]</scope>
    <source>
        <strain evidence="2 3">LMG 24815</strain>
    </source>
</reference>
<dbReference type="AlphaFoldDB" id="A0A081N916"/>
<dbReference type="Proteomes" id="UP000028006">
    <property type="component" value="Unassembled WGS sequence"/>
</dbReference>
<keyword evidence="1" id="KW-0812">Transmembrane</keyword>
<evidence type="ECO:0000256" key="1">
    <source>
        <dbReference type="SAM" id="Phobius"/>
    </source>
</evidence>
<proteinExistence type="predicted"/>